<evidence type="ECO:0000256" key="2">
    <source>
        <dbReference type="ARBA" id="ARBA00022679"/>
    </source>
</evidence>
<dbReference type="PROSITE" id="PS51687">
    <property type="entry name" value="SAM_MT_RNA_M5U"/>
    <property type="match status" value="1"/>
</dbReference>
<dbReference type="CDD" id="cd02440">
    <property type="entry name" value="AdoMet_MTases"/>
    <property type="match status" value="1"/>
</dbReference>
<dbReference type="AlphaFoldDB" id="A0A8J7VZB0"/>
<keyword evidence="1 4" id="KW-0489">Methyltransferase</keyword>
<evidence type="ECO:0000256" key="5">
    <source>
        <dbReference type="PROSITE-ProRule" id="PRU10015"/>
    </source>
</evidence>
<keyword evidence="2 4" id="KW-0808">Transferase</keyword>
<reference evidence="6" key="1">
    <citation type="submission" date="2021-04" db="EMBL/GenBank/DDBJ databases">
        <title>Sinoanaerobacter chloroacetimidivorans sp. nov., an obligate anaerobic bacterium isolated from anaerobic sludge.</title>
        <authorList>
            <person name="Bao Y."/>
        </authorList>
    </citation>
    <scope>NUCLEOTIDE SEQUENCE</scope>
    <source>
        <strain evidence="6">BAD-6</strain>
    </source>
</reference>
<dbReference type="InterPro" id="IPR010280">
    <property type="entry name" value="U5_MeTrfase_fam"/>
</dbReference>
<reference evidence="6" key="2">
    <citation type="submission" date="2021-04" db="EMBL/GenBank/DDBJ databases">
        <authorList>
            <person name="Liu J."/>
        </authorList>
    </citation>
    <scope>NUCLEOTIDE SEQUENCE</scope>
    <source>
        <strain evidence="6">BAD-6</strain>
    </source>
</reference>
<dbReference type="PROSITE" id="PS01230">
    <property type="entry name" value="TRMA_1"/>
    <property type="match status" value="1"/>
</dbReference>
<dbReference type="Gene3D" id="3.40.50.150">
    <property type="entry name" value="Vaccinia Virus protein VP39"/>
    <property type="match status" value="1"/>
</dbReference>
<protein>
    <submittedName>
        <fullName evidence="6">23S rRNA (Uracil(1939)-C(5))-methyltransferase RlmD</fullName>
        <ecNumber evidence="6">2.1.1.190</ecNumber>
    </submittedName>
</protein>
<dbReference type="EMBL" id="JAGSND010000001">
    <property type="protein sequence ID" value="MBR0596388.1"/>
    <property type="molecule type" value="Genomic_DNA"/>
</dbReference>
<dbReference type="Gene3D" id="2.40.50.1070">
    <property type="match status" value="1"/>
</dbReference>
<dbReference type="InterPro" id="IPR029063">
    <property type="entry name" value="SAM-dependent_MTases_sf"/>
</dbReference>
<evidence type="ECO:0000313" key="6">
    <source>
        <dbReference type="EMBL" id="MBR0596388.1"/>
    </source>
</evidence>
<feature type="binding site" evidence="4">
    <location>
        <position position="248"/>
    </location>
    <ligand>
        <name>S-adenosyl-L-methionine</name>
        <dbReference type="ChEBI" id="CHEBI:59789"/>
    </ligand>
</feature>
<evidence type="ECO:0000313" key="7">
    <source>
        <dbReference type="Proteomes" id="UP000675664"/>
    </source>
</evidence>
<keyword evidence="7" id="KW-1185">Reference proteome</keyword>
<evidence type="ECO:0000256" key="4">
    <source>
        <dbReference type="PROSITE-ProRule" id="PRU01024"/>
    </source>
</evidence>
<accession>A0A8J7VZB0</accession>
<evidence type="ECO:0000256" key="1">
    <source>
        <dbReference type="ARBA" id="ARBA00022603"/>
    </source>
</evidence>
<gene>
    <name evidence="6" type="primary">rlmD</name>
    <name evidence="6" type="ORF">KCX82_00710</name>
</gene>
<dbReference type="FunFam" id="3.40.50.150:FF:000009">
    <property type="entry name" value="23S rRNA (Uracil(1939)-C(5))-methyltransferase RlmD"/>
    <property type="match status" value="1"/>
</dbReference>
<dbReference type="PANTHER" id="PTHR11061:SF30">
    <property type="entry name" value="TRNA (URACIL(54)-C(5))-METHYLTRANSFERASE"/>
    <property type="match status" value="1"/>
</dbReference>
<dbReference type="NCBIfam" id="TIGR00479">
    <property type="entry name" value="rumA"/>
    <property type="match status" value="1"/>
</dbReference>
<feature type="binding site" evidence="4">
    <location>
        <position position="269"/>
    </location>
    <ligand>
        <name>S-adenosyl-L-methionine</name>
        <dbReference type="ChEBI" id="CHEBI:59789"/>
    </ligand>
</feature>
<sequence>MEICKHSGDCGGCIYQGIPYRDQIVLKGKEVLRLLEEKKVTYEKYLGIEGSPTPVAYRNKMEYTFGDEVKDGPMTLGMHKKGRFMSIITVDECQLVDPDFNLLLDATLQFCNEKGYPFYHKKSHNGLMRNLIIRKGEHTSELLVNVVTSSQSDFDGSGFVKMVQNLPLKNKLVGVLQTINDNVADFVYCDKLNILWGQDYYTEEIMGLKFRVSAFSFFQTNVLAIEKLYTEAISLIKDLDGKTVFDLYCGTGTITQTLALRANKAIGIEIVEEAVEAAKSNAALNGLDNCEFIAGDVFEVLDQLETLPDVIVVDPPRVGIHPKALEKIVNYGVKQIVYISCNPKSLAENLSYMQYYGYTVKSVKAFDNFPFTKHVESVILMTYCGDKRK</sequence>
<dbReference type="Pfam" id="PF05958">
    <property type="entry name" value="tRNA_U5-meth_tr"/>
    <property type="match status" value="1"/>
</dbReference>
<evidence type="ECO:0000256" key="3">
    <source>
        <dbReference type="ARBA" id="ARBA00022691"/>
    </source>
</evidence>
<keyword evidence="3 4" id="KW-0949">S-adenosyl-L-methionine</keyword>
<proteinExistence type="inferred from homology"/>
<dbReference type="GO" id="GO:0070475">
    <property type="term" value="P:rRNA base methylation"/>
    <property type="evidence" value="ECO:0007669"/>
    <property type="project" value="TreeGrafter"/>
</dbReference>
<dbReference type="GO" id="GO:0070041">
    <property type="term" value="F:rRNA (uridine-C5-)-methyltransferase activity"/>
    <property type="evidence" value="ECO:0007669"/>
    <property type="project" value="TreeGrafter"/>
</dbReference>
<dbReference type="EC" id="2.1.1.190" evidence="6"/>
<dbReference type="SUPFAM" id="SSF53335">
    <property type="entry name" value="S-adenosyl-L-methionine-dependent methyltransferases"/>
    <property type="match status" value="1"/>
</dbReference>
<dbReference type="PANTHER" id="PTHR11061">
    <property type="entry name" value="RNA M5U METHYLTRANSFERASE"/>
    <property type="match status" value="1"/>
</dbReference>
<name>A0A8J7VZB0_9FIRM</name>
<feature type="active site" evidence="5">
    <location>
        <position position="341"/>
    </location>
</feature>
<comment type="similarity">
    <text evidence="4">Belongs to the class I-like SAM-binding methyltransferase superfamily. RNA M5U methyltransferase family.</text>
</comment>
<feature type="binding site" evidence="4">
    <location>
        <position position="219"/>
    </location>
    <ligand>
        <name>S-adenosyl-L-methionine</name>
        <dbReference type="ChEBI" id="CHEBI:59789"/>
    </ligand>
</feature>
<organism evidence="6 7">
    <name type="scientific">Sinanaerobacter chloroacetimidivorans</name>
    <dbReference type="NCBI Taxonomy" id="2818044"/>
    <lineage>
        <taxon>Bacteria</taxon>
        <taxon>Bacillati</taxon>
        <taxon>Bacillota</taxon>
        <taxon>Clostridia</taxon>
        <taxon>Peptostreptococcales</taxon>
        <taxon>Anaerovoracaceae</taxon>
        <taxon>Sinanaerobacter</taxon>
    </lineage>
</organism>
<comment type="caution">
    <text evidence="6">The sequence shown here is derived from an EMBL/GenBank/DDBJ whole genome shotgun (WGS) entry which is preliminary data.</text>
</comment>
<feature type="active site" description="Nucleophile" evidence="4">
    <location>
        <position position="341"/>
    </location>
</feature>
<dbReference type="Proteomes" id="UP000675664">
    <property type="component" value="Unassembled WGS sequence"/>
</dbReference>
<feature type="binding site" evidence="4">
    <location>
        <position position="314"/>
    </location>
    <ligand>
        <name>S-adenosyl-L-methionine</name>
        <dbReference type="ChEBI" id="CHEBI:59789"/>
    </ligand>
</feature>
<dbReference type="InterPro" id="IPR030390">
    <property type="entry name" value="MeTrfase_TrmA_AS"/>
</dbReference>